<dbReference type="EMBL" id="JH159157">
    <property type="protein sequence ID" value="EGZ11657.1"/>
    <property type="molecule type" value="Genomic_DNA"/>
</dbReference>
<dbReference type="AlphaFoldDB" id="G4ZWD0"/>
<dbReference type="KEGG" id="psoj:PHYSODRAFT_303634"/>
<evidence type="ECO:0000256" key="1">
    <source>
        <dbReference type="SAM" id="MobiDB-lite"/>
    </source>
</evidence>
<feature type="compositionally biased region" description="Polar residues" evidence="1">
    <location>
        <begin position="84"/>
        <end position="93"/>
    </location>
</feature>
<gene>
    <name evidence="2" type="ORF">PHYSODRAFT_303634</name>
</gene>
<dbReference type="GeneID" id="20642311"/>
<reference evidence="2 3" key="1">
    <citation type="journal article" date="2006" name="Science">
        <title>Phytophthora genome sequences uncover evolutionary origins and mechanisms of pathogenesis.</title>
        <authorList>
            <person name="Tyler B.M."/>
            <person name="Tripathy S."/>
            <person name="Zhang X."/>
            <person name="Dehal P."/>
            <person name="Jiang R.H."/>
            <person name="Aerts A."/>
            <person name="Arredondo F.D."/>
            <person name="Baxter L."/>
            <person name="Bensasson D."/>
            <person name="Beynon J.L."/>
            <person name="Chapman J."/>
            <person name="Damasceno C.M."/>
            <person name="Dorrance A.E."/>
            <person name="Dou D."/>
            <person name="Dickerman A.W."/>
            <person name="Dubchak I.L."/>
            <person name="Garbelotto M."/>
            <person name="Gijzen M."/>
            <person name="Gordon S.G."/>
            <person name="Govers F."/>
            <person name="Grunwald N.J."/>
            <person name="Huang W."/>
            <person name="Ivors K.L."/>
            <person name="Jones R.W."/>
            <person name="Kamoun S."/>
            <person name="Krampis K."/>
            <person name="Lamour K.H."/>
            <person name="Lee M.K."/>
            <person name="McDonald W.H."/>
            <person name="Medina M."/>
            <person name="Meijer H.J."/>
            <person name="Nordberg E.K."/>
            <person name="Maclean D.J."/>
            <person name="Ospina-Giraldo M.D."/>
            <person name="Morris P.F."/>
            <person name="Phuntumart V."/>
            <person name="Putnam N.H."/>
            <person name="Rash S."/>
            <person name="Rose J.K."/>
            <person name="Sakihama Y."/>
            <person name="Salamov A.A."/>
            <person name="Savidor A."/>
            <person name="Scheuring C.F."/>
            <person name="Smith B.M."/>
            <person name="Sobral B.W."/>
            <person name="Terry A."/>
            <person name="Torto-Alalibo T.A."/>
            <person name="Win J."/>
            <person name="Xu Z."/>
            <person name="Zhang H."/>
            <person name="Grigoriev I.V."/>
            <person name="Rokhsar D.S."/>
            <person name="Boore J.L."/>
        </authorList>
    </citation>
    <scope>NUCLEOTIDE SEQUENCE [LARGE SCALE GENOMIC DNA]</scope>
    <source>
        <strain evidence="2 3">P6497</strain>
    </source>
</reference>
<dbReference type="SMR" id="G4ZWD0"/>
<keyword evidence="3" id="KW-1185">Reference proteome</keyword>
<evidence type="ECO:0000313" key="2">
    <source>
        <dbReference type="EMBL" id="EGZ11657.1"/>
    </source>
</evidence>
<evidence type="ECO:0000313" key="3">
    <source>
        <dbReference type="Proteomes" id="UP000002640"/>
    </source>
</evidence>
<name>G4ZWD0_PHYSP</name>
<proteinExistence type="predicted"/>
<dbReference type="Proteomes" id="UP000002640">
    <property type="component" value="Unassembled WGS sequence"/>
</dbReference>
<organism evidence="2 3">
    <name type="scientific">Phytophthora sojae (strain P6497)</name>
    <name type="common">Soybean stem and root rot agent</name>
    <name type="synonym">Phytophthora megasperma f. sp. glycines</name>
    <dbReference type="NCBI Taxonomy" id="1094619"/>
    <lineage>
        <taxon>Eukaryota</taxon>
        <taxon>Sar</taxon>
        <taxon>Stramenopiles</taxon>
        <taxon>Oomycota</taxon>
        <taxon>Peronosporomycetes</taxon>
        <taxon>Peronosporales</taxon>
        <taxon>Peronosporaceae</taxon>
        <taxon>Phytophthora</taxon>
    </lineage>
</organism>
<sequence length="184" mass="19539">MAVNPTYRTALGKELTALRPLLCDVFSGNPGCTGEPILEPGALREPIECASDSDESTDARSAGSDDECSDSSSQARSEAKSNAKAHSQQNRPASNRPVDVVADTLQARFGSIERILASRQATVPTTQLAGDMNQLVTKLTSSIDAATASQAAFMEMQRDVHQSLRQSAEILQLMSASALEVSLK</sequence>
<dbReference type="InParanoid" id="G4ZWD0"/>
<feature type="region of interest" description="Disordered" evidence="1">
    <location>
        <begin position="49"/>
        <end position="98"/>
    </location>
</feature>
<protein>
    <submittedName>
        <fullName evidence="2">Uncharacterized protein</fullName>
    </submittedName>
</protein>
<accession>G4ZWD0</accession>
<dbReference type="RefSeq" id="XP_009531990.1">
    <property type="nucleotide sequence ID" value="XM_009533695.1"/>
</dbReference>